<organism evidence="3 4">
    <name type="scientific">Trichostrongylus colubriformis</name>
    <name type="common">Black scour worm</name>
    <dbReference type="NCBI Taxonomy" id="6319"/>
    <lineage>
        <taxon>Eukaryota</taxon>
        <taxon>Metazoa</taxon>
        <taxon>Ecdysozoa</taxon>
        <taxon>Nematoda</taxon>
        <taxon>Chromadorea</taxon>
        <taxon>Rhabditida</taxon>
        <taxon>Rhabditina</taxon>
        <taxon>Rhabditomorpha</taxon>
        <taxon>Strongyloidea</taxon>
        <taxon>Trichostrongylidae</taxon>
        <taxon>Trichostrongylus</taxon>
    </lineage>
</organism>
<evidence type="ECO:0000256" key="1">
    <source>
        <dbReference type="SAM" id="SignalP"/>
    </source>
</evidence>
<keyword evidence="4" id="KW-1185">Reference proteome</keyword>
<accession>A0AAN8FVM8</accession>
<dbReference type="AlphaFoldDB" id="A0AAN8FVM8"/>
<dbReference type="Gene3D" id="3.30.30.110">
    <property type="entry name" value="Antibacterial factor-related peptide"/>
    <property type="match status" value="1"/>
</dbReference>
<evidence type="ECO:0000313" key="3">
    <source>
        <dbReference type="EMBL" id="KAK5981897.1"/>
    </source>
</evidence>
<dbReference type="Pfam" id="PF16839">
    <property type="entry name" value="Antimicrobial25"/>
    <property type="match status" value="1"/>
</dbReference>
<dbReference type="InterPro" id="IPR038204">
    <property type="entry name" value="Abf-1/2_sf"/>
</dbReference>
<evidence type="ECO:0000313" key="2">
    <source>
        <dbReference type="EMBL" id="KAK5978939.1"/>
    </source>
</evidence>
<dbReference type="GO" id="GO:0098542">
    <property type="term" value="P:defense response to other organism"/>
    <property type="evidence" value="ECO:0007669"/>
    <property type="project" value="InterPro"/>
</dbReference>
<evidence type="ECO:0000313" key="4">
    <source>
        <dbReference type="Proteomes" id="UP001331761"/>
    </source>
</evidence>
<name>A0AAN8FVM8_TRICO</name>
<gene>
    <name evidence="2" type="ORF">GCK32_013776</name>
    <name evidence="3" type="ORF">GCK32_022405</name>
</gene>
<dbReference type="EMBL" id="WIXE01008842">
    <property type="protein sequence ID" value="KAK5978939.1"/>
    <property type="molecule type" value="Genomic_DNA"/>
</dbReference>
<sequence length="86" mass="9558">MNRLLLWLFVTFTFDVVRSQVYQTTCAKADDPIFAEAAQTSCSKSCLKQNCGFGRCKKRGGQMTCVCARCAKGPNAQTIIKWARGK</sequence>
<dbReference type="PANTHER" id="PTHR37971:SF1">
    <property type="entry name" value="ANTIBACTERIAL FACTOR-RELATED PEPTIDE 1-RELATED"/>
    <property type="match status" value="1"/>
</dbReference>
<dbReference type="Proteomes" id="UP001331761">
    <property type="component" value="Unassembled WGS sequence"/>
</dbReference>
<reference evidence="3 4" key="1">
    <citation type="submission" date="2019-10" db="EMBL/GenBank/DDBJ databases">
        <title>Assembly and Annotation for the nematode Trichostrongylus colubriformis.</title>
        <authorList>
            <person name="Martin J."/>
        </authorList>
    </citation>
    <scope>NUCLEOTIDE SEQUENCE [LARGE SCALE GENOMIC DNA]</scope>
    <source>
        <strain evidence="3">G859</strain>
        <tissue evidence="3">Whole worm</tissue>
    </source>
</reference>
<proteinExistence type="predicted"/>
<keyword evidence="1" id="KW-0732">Signal</keyword>
<dbReference type="InterPro" id="IPR031770">
    <property type="entry name" value="Abf-1/2"/>
</dbReference>
<dbReference type="EMBL" id="WIXE01005755">
    <property type="protein sequence ID" value="KAK5981897.1"/>
    <property type="molecule type" value="Genomic_DNA"/>
</dbReference>
<feature type="chain" id="PRO_5044710863" evidence="1">
    <location>
        <begin position="20"/>
        <end position="86"/>
    </location>
</feature>
<protein>
    <submittedName>
        <fullName evidence="3">Uncharacterized protein</fullName>
    </submittedName>
</protein>
<dbReference type="PANTHER" id="PTHR37971">
    <property type="entry name" value="ANTIBACTERIAL FACTOR-RELATED PEPTIDE 1-RELATED"/>
    <property type="match status" value="1"/>
</dbReference>
<comment type="caution">
    <text evidence="3">The sequence shown here is derived from an EMBL/GenBank/DDBJ whole genome shotgun (WGS) entry which is preliminary data.</text>
</comment>
<feature type="signal peptide" evidence="1">
    <location>
        <begin position="1"/>
        <end position="19"/>
    </location>
</feature>